<dbReference type="AlphaFoldDB" id="A0A5B0NMQ0"/>
<sequence>MQFYLTKYLPLAFFLIGERRLALLKHNPVKEELVFDLNELPADDLPIVPIVAPSSSSFERPDLNIKIENVEACHIGCKHLSYPITYDSYSPFKHKSSFLHIEQEKNKLHYRQERKPAFQNDIDSYFENSGGKKLFWNLDQTPFQEIKSEMTEEAGEENPNQETEKTLDVSDWNFVKIDPNSGIYNFKKEDDVKIPNLKNLFKFLISLKDEKDTGNVFYISPDKDVNFFSRYRSKHNAFRYPPGLVDPFKRTTALCHIMLKIAQEKLGLEFHLEFFTEIHDQLKLKFQPTIQLNQLKGRIRYAKELTQITITLIVLYMSLFCEHAGDKLKQQDIENLVIFFRDLWKVITKDEDKSSIENNFKKQLHDFLNLKEDKALQRKMSNIEFKYTSMAWKIVFYWLKENGKIPTTESSLSFEIIKKIVLYSNYEMAIQNASKKRKFY</sequence>
<organism evidence="1 2">
    <name type="scientific">Puccinia graminis f. sp. tritici</name>
    <dbReference type="NCBI Taxonomy" id="56615"/>
    <lineage>
        <taxon>Eukaryota</taxon>
        <taxon>Fungi</taxon>
        <taxon>Dikarya</taxon>
        <taxon>Basidiomycota</taxon>
        <taxon>Pucciniomycotina</taxon>
        <taxon>Pucciniomycetes</taxon>
        <taxon>Pucciniales</taxon>
        <taxon>Pucciniaceae</taxon>
        <taxon>Puccinia</taxon>
    </lineage>
</organism>
<reference evidence="1 2" key="1">
    <citation type="submission" date="2019-05" db="EMBL/GenBank/DDBJ databases">
        <title>Emergence of the Ug99 lineage of the wheat stem rust pathogen through somatic hybridization.</title>
        <authorList>
            <person name="Li F."/>
            <person name="Upadhyaya N.M."/>
            <person name="Sperschneider J."/>
            <person name="Matny O."/>
            <person name="Nguyen-Phuc H."/>
            <person name="Mago R."/>
            <person name="Raley C."/>
            <person name="Miller M.E."/>
            <person name="Silverstein K.A.T."/>
            <person name="Henningsen E."/>
            <person name="Hirsch C.D."/>
            <person name="Visser B."/>
            <person name="Pretorius Z.A."/>
            <person name="Steffenson B.J."/>
            <person name="Schwessinger B."/>
            <person name="Dodds P.N."/>
            <person name="Figueroa M."/>
        </authorList>
    </citation>
    <scope>NUCLEOTIDE SEQUENCE [LARGE SCALE GENOMIC DNA]</scope>
    <source>
        <strain evidence="1 2">Ug99</strain>
    </source>
</reference>
<evidence type="ECO:0000313" key="2">
    <source>
        <dbReference type="Proteomes" id="UP000325313"/>
    </source>
</evidence>
<proteinExistence type="predicted"/>
<name>A0A5B0NMQ0_PUCGR</name>
<dbReference type="EMBL" id="VDEP01000404">
    <property type="protein sequence ID" value="KAA1089816.1"/>
    <property type="molecule type" value="Genomic_DNA"/>
</dbReference>
<protein>
    <submittedName>
        <fullName evidence="1">Uncharacterized protein</fullName>
    </submittedName>
</protein>
<accession>A0A5B0NMQ0</accession>
<evidence type="ECO:0000313" key="1">
    <source>
        <dbReference type="EMBL" id="KAA1089816.1"/>
    </source>
</evidence>
<dbReference type="Proteomes" id="UP000325313">
    <property type="component" value="Unassembled WGS sequence"/>
</dbReference>
<gene>
    <name evidence="1" type="ORF">PGTUg99_050234</name>
</gene>
<comment type="caution">
    <text evidence="1">The sequence shown here is derived from an EMBL/GenBank/DDBJ whole genome shotgun (WGS) entry which is preliminary data.</text>
</comment>